<feature type="region of interest" description="Disordered" evidence="3">
    <location>
        <begin position="1"/>
        <end position="60"/>
    </location>
</feature>
<dbReference type="InterPro" id="IPR017096">
    <property type="entry name" value="BTB-kelch_protein"/>
</dbReference>
<dbReference type="Pfam" id="PF24681">
    <property type="entry name" value="Kelch_KLHDC2_KLHL20_DRC7"/>
    <property type="match status" value="1"/>
</dbReference>
<dbReference type="PIRSF" id="PIRSF037037">
    <property type="entry name" value="Kelch-like_protein_gigaxonin"/>
    <property type="match status" value="1"/>
</dbReference>
<keyword evidence="1" id="KW-0880">Kelch repeat</keyword>
<sequence>MSSLGDNSLRPPDKPDPDLDIDTSLVQLDLSDPDPSDPNLTNGTRENQPQSAPQTTEVEEECEYFESPVPEHSNVILAQLNRQRLDGRYLDFRLDCNGVTLSCHRCVLAASSPYFDKALTELEEDRDWLCLDHLKPFALKAVLEFIYSGKIKLCEATAASVLSAACILDYHNIVDLCCSYISGLIRPGNCLGIFKLSQEHGCSELQRTAWQFALDSAEDVFGQVEFLDLSVDHLVELISDEGLNVEIEDVVYEAVLRWVENDMSNRAPDLWNILQYVQLPLLSNRLFSSSLESHPLIINCEKCRQLVKEARNLRDLALKGKDTHSESLKPRPSMMKDVLVVVGGMETSRQWVKDVSYYDPAAETWETLSTLPFSQTDYSVASLNDDVYISGGFKMGSATSEVWCYKTAHDKWMEVSNLKLARFNHTSTGLDGMLYVVGGETDDVGLTEIERYDPQRNIWEIIGEANPTQSNLTVAGLNQKLYIVGWLVHAQLMCAVQCFDLKTKECMIQPCSGLNRQMFNVVTFQDLIYILGGSRIKEVAIYDPETYQSVKAEPMKYKRNTPSVAVVGRRLYVTGGELRHHLTKVEVFDPGNNSWSVVPPMPKALCFHGCVGIRKYLGPPYVEPTRRDVAAGSGECHEVFADVIDVST</sequence>
<evidence type="ECO:0000256" key="1">
    <source>
        <dbReference type="ARBA" id="ARBA00022441"/>
    </source>
</evidence>
<dbReference type="PROSITE" id="PS50097">
    <property type="entry name" value="BTB"/>
    <property type="match status" value="1"/>
</dbReference>
<dbReference type="InterPro" id="IPR000210">
    <property type="entry name" value="BTB/POZ_dom"/>
</dbReference>
<dbReference type="Pfam" id="PF00651">
    <property type="entry name" value="BTB"/>
    <property type="match status" value="1"/>
</dbReference>
<protein>
    <recommendedName>
        <fullName evidence="4">BTB domain-containing protein</fullName>
    </recommendedName>
</protein>
<dbReference type="InterPro" id="IPR011333">
    <property type="entry name" value="SKP1/BTB/POZ_sf"/>
</dbReference>
<dbReference type="PANTHER" id="PTHR45632">
    <property type="entry name" value="LD33804P"/>
    <property type="match status" value="1"/>
</dbReference>
<dbReference type="Gene3D" id="1.25.40.420">
    <property type="match status" value="1"/>
</dbReference>
<dbReference type="EnsemblMetazoa" id="XM_038222822.1">
    <property type="protein sequence ID" value="XP_038078750.1"/>
    <property type="gene ID" value="LOC119746054"/>
</dbReference>
<dbReference type="Gene3D" id="3.30.710.10">
    <property type="entry name" value="Potassium Channel Kv1.1, Chain A"/>
    <property type="match status" value="1"/>
</dbReference>
<dbReference type="SMART" id="SM00875">
    <property type="entry name" value="BACK"/>
    <property type="match status" value="1"/>
</dbReference>
<dbReference type="InterPro" id="IPR011705">
    <property type="entry name" value="BACK"/>
</dbReference>
<feature type="domain" description="BTB" evidence="4">
    <location>
        <begin position="90"/>
        <end position="155"/>
    </location>
</feature>
<dbReference type="InterPro" id="IPR006652">
    <property type="entry name" value="Kelch_1"/>
</dbReference>
<dbReference type="SMART" id="SM00612">
    <property type="entry name" value="Kelch"/>
    <property type="match status" value="5"/>
</dbReference>
<dbReference type="SUPFAM" id="SSF54695">
    <property type="entry name" value="POZ domain"/>
    <property type="match status" value="1"/>
</dbReference>
<dbReference type="InterPro" id="IPR015915">
    <property type="entry name" value="Kelch-typ_b-propeller"/>
</dbReference>
<accession>A0A914BS09</accession>
<name>A0A914BS09_PATMI</name>
<dbReference type="SMART" id="SM00225">
    <property type="entry name" value="BTB"/>
    <property type="match status" value="1"/>
</dbReference>
<evidence type="ECO:0000313" key="5">
    <source>
        <dbReference type="EnsemblMetazoa" id="XP_038078750.1"/>
    </source>
</evidence>
<evidence type="ECO:0000259" key="4">
    <source>
        <dbReference type="PROSITE" id="PS50097"/>
    </source>
</evidence>
<reference evidence="5" key="1">
    <citation type="submission" date="2022-11" db="UniProtKB">
        <authorList>
            <consortium name="EnsemblMetazoa"/>
        </authorList>
    </citation>
    <scope>IDENTIFICATION</scope>
</reference>
<organism evidence="5 6">
    <name type="scientific">Patiria miniata</name>
    <name type="common">Bat star</name>
    <name type="synonym">Asterina miniata</name>
    <dbReference type="NCBI Taxonomy" id="46514"/>
    <lineage>
        <taxon>Eukaryota</taxon>
        <taxon>Metazoa</taxon>
        <taxon>Echinodermata</taxon>
        <taxon>Eleutherozoa</taxon>
        <taxon>Asterozoa</taxon>
        <taxon>Asteroidea</taxon>
        <taxon>Valvatacea</taxon>
        <taxon>Valvatida</taxon>
        <taxon>Asterinidae</taxon>
        <taxon>Patiria</taxon>
    </lineage>
</organism>
<dbReference type="RefSeq" id="XP_038078750.1">
    <property type="nucleotide sequence ID" value="XM_038222822.1"/>
</dbReference>
<dbReference type="PANTHER" id="PTHR45632:SF3">
    <property type="entry name" value="KELCH-LIKE PROTEIN 32"/>
    <property type="match status" value="1"/>
</dbReference>
<dbReference type="AlphaFoldDB" id="A0A914BS09"/>
<dbReference type="OMA" id="KYLGPPY"/>
<dbReference type="Gene3D" id="2.120.10.80">
    <property type="entry name" value="Kelch-type beta propeller"/>
    <property type="match status" value="1"/>
</dbReference>
<evidence type="ECO:0000256" key="2">
    <source>
        <dbReference type="ARBA" id="ARBA00022737"/>
    </source>
</evidence>
<dbReference type="SUPFAM" id="SSF117281">
    <property type="entry name" value="Kelch motif"/>
    <property type="match status" value="1"/>
</dbReference>
<feature type="compositionally biased region" description="Polar residues" evidence="3">
    <location>
        <begin position="39"/>
        <end position="56"/>
    </location>
</feature>
<evidence type="ECO:0000256" key="3">
    <source>
        <dbReference type="SAM" id="MobiDB-lite"/>
    </source>
</evidence>
<dbReference type="FunFam" id="1.25.40.420:FF:000001">
    <property type="entry name" value="Kelch-like family member 12"/>
    <property type="match status" value="1"/>
</dbReference>
<keyword evidence="6" id="KW-1185">Reference proteome</keyword>
<dbReference type="Proteomes" id="UP000887568">
    <property type="component" value="Unplaced"/>
</dbReference>
<dbReference type="Pfam" id="PF07707">
    <property type="entry name" value="BACK"/>
    <property type="match status" value="1"/>
</dbReference>
<dbReference type="Pfam" id="PF01344">
    <property type="entry name" value="Kelch_1"/>
    <property type="match status" value="1"/>
</dbReference>
<dbReference type="OrthoDB" id="6418787at2759"/>
<proteinExistence type="predicted"/>
<keyword evidence="2" id="KW-0677">Repeat</keyword>
<dbReference type="GeneID" id="119746054"/>
<evidence type="ECO:0000313" key="6">
    <source>
        <dbReference type="Proteomes" id="UP000887568"/>
    </source>
</evidence>